<evidence type="ECO:0000313" key="2">
    <source>
        <dbReference type="EMBL" id="MFC5746965.1"/>
    </source>
</evidence>
<proteinExistence type="predicted"/>
<reference evidence="3" key="1">
    <citation type="journal article" date="2019" name="Int. J. Syst. Evol. Microbiol.">
        <title>The Global Catalogue of Microorganisms (GCM) 10K type strain sequencing project: providing services to taxonomists for standard genome sequencing and annotation.</title>
        <authorList>
            <consortium name="The Broad Institute Genomics Platform"/>
            <consortium name="The Broad Institute Genome Sequencing Center for Infectious Disease"/>
            <person name="Wu L."/>
            <person name="Ma J."/>
        </authorList>
    </citation>
    <scope>NUCLEOTIDE SEQUENCE [LARGE SCALE GENOMIC DNA]</scope>
    <source>
        <strain evidence="3">KCTC 42087</strain>
    </source>
</reference>
<keyword evidence="3" id="KW-1185">Reference proteome</keyword>
<gene>
    <name evidence="2" type="ORF">ACFPZN_15160</name>
</gene>
<organism evidence="2 3">
    <name type="scientific">Actinomadura rugatobispora</name>
    <dbReference type="NCBI Taxonomy" id="1994"/>
    <lineage>
        <taxon>Bacteria</taxon>
        <taxon>Bacillati</taxon>
        <taxon>Actinomycetota</taxon>
        <taxon>Actinomycetes</taxon>
        <taxon>Streptosporangiales</taxon>
        <taxon>Thermomonosporaceae</taxon>
        <taxon>Actinomadura</taxon>
    </lineage>
</organism>
<comment type="caution">
    <text evidence="2">The sequence shown here is derived from an EMBL/GenBank/DDBJ whole genome shotgun (WGS) entry which is preliminary data.</text>
</comment>
<feature type="region of interest" description="Disordered" evidence="1">
    <location>
        <begin position="1"/>
        <end position="20"/>
    </location>
</feature>
<dbReference type="RefSeq" id="WP_378282586.1">
    <property type="nucleotide sequence ID" value="NZ_JBHSON010000018.1"/>
</dbReference>
<feature type="compositionally biased region" description="Gly residues" evidence="1">
    <location>
        <begin position="11"/>
        <end position="20"/>
    </location>
</feature>
<dbReference type="EMBL" id="JBHSON010000018">
    <property type="protein sequence ID" value="MFC5746965.1"/>
    <property type="molecule type" value="Genomic_DNA"/>
</dbReference>
<evidence type="ECO:0000256" key="1">
    <source>
        <dbReference type="SAM" id="MobiDB-lite"/>
    </source>
</evidence>
<dbReference type="Proteomes" id="UP001596074">
    <property type="component" value="Unassembled WGS sequence"/>
</dbReference>
<accession>A0ABW0ZUK6</accession>
<feature type="compositionally biased region" description="Low complexity" evidence="1">
    <location>
        <begin position="1"/>
        <end position="10"/>
    </location>
</feature>
<name>A0ABW0ZUK6_9ACTN</name>
<sequence length="194" mass="19563">MNPTGTARSDGGTGGGSGGGGAVAAIAAQGERTLVLHGAGPAGRTAARMLPKLPEVCFVEVGAGTAARGDVDEALRQAVEHGLRQLILLATADALAALEPVDGLAGITADMGGSAELADAVAAAGSARRAYELWEEARLLGPCGRELCRRVADDLERAAAAVREGSEASPIAVQVVLMDFGGERMVGMYGRLSR</sequence>
<protein>
    <submittedName>
        <fullName evidence="2">Uncharacterized protein</fullName>
    </submittedName>
</protein>
<evidence type="ECO:0000313" key="3">
    <source>
        <dbReference type="Proteomes" id="UP001596074"/>
    </source>
</evidence>